<organism evidence="6 7">
    <name type="scientific">Pseudophaeobacter arcticus</name>
    <dbReference type="NCBI Taxonomy" id="385492"/>
    <lineage>
        <taxon>Bacteria</taxon>
        <taxon>Pseudomonadati</taxon>
        <taxon>Pseudomonadota</taxon>
        <taxon>Alphaproteobacteria</taxon>
        <taxon>Rhodobacterales</taxon>
        <taxon>Paracoccaceae</taxon>
        <taxon>Pseudophaeobacter</taxon>
    </lineage>
</organism>
<dbReference type="SUPFAM" id="SSF56112">
    <property type="entry name" value="Protein kinase-like (PK-like)"/>
    <property type="match status" value="1"/>
</dbReference>
<keyword evidence="7" id="KW-1185">Reference proteome</keyword>
<comment type="caution">
    <text evidence="6">The sequence shown here is derived from an EMBL/GenBank/DDBJ whole genome shotgun (WGS) entry which is preliminary data.</text>
</comment>
<keyword evidence="2" id="KW-0547">Nucleotide-binding</keyword>
<dbReference type="Gene3D" id="1.10.510.10">
    <property type="entry name" value="Transferase(Phosphotransferase) domain 1"/>
    <property type="match status" value="1"/>
</dbReference>
<evidence type="ECO:0000256" key="1">
    <source>
        <dbReference type="ARBA" id="ARBA00022679"/>
    </source>
</evidence>
<proteinExistence type="predicted"/>
<dbReference type="Proteomes" id="UP001441944">
    <property type="component" value="Unassembled WGS sequence"/>
</dbReference>
<gene>
    <name evidence="6" type="ORF">NBRC116598_24430</name>
</gene>
<dbReference type="CDD" id="cd14014">
    <property type="entry name" value="STKc_PknB_like"/>
    <property type="match status" value="1"/>
</dbReference>
<evidence type="ECO:0000256" key="3">
    <source>
        <dbReference type="ARBA" id="ARBA00022777"/>
    </source>
</evidence>
<dbReference type="EMBL" id="BAABWU010000009">
    <property type="protein sequence ID" value="GAA6196999.1"/>
    <property type="molecule type" value="Genomic_DNA"/>
</dbReference>
<keyword evidence="3 6" id="KW-0418">Kinase</keyword>
<keyword evidence="1" id="KW-0808">Transferase</keyword>
<accession>A0ABQ0AMA7</accession>
<evidence type="ECO:0000256" key="2">
    <source>
        <dbReference type="ARBA" id="ARBA00022741"/>
    </source>
</evidence>
<dbReference type="GO" id="GO:0016301">
    <property type="term" value="F:kinase activity"/>
    <property type="evidence" value="ECO:0007669"/>
    <property type="project" value="UniProtKB-KW"/>
</dbReference>
<dbReference type="PROSITE" id="PS50011">
    <property type="entry name" value="PROTEIN_KINASE_DOM"/>
    <property type="match status" value="1"/>
</dbReference>
<protein>
    <submittedName>
        <fullName evidence="6">Serine/threonine-protein kinase</fullName>
    </submittedName>
</protein>
<dbReference type="PANTHER" id="PTHR43289">
    <property type="entry name" value="MITOGEN-ACTIVATED PROTEIN KINASE KINASE KINASE 20-RELATED"/>
    <property type="match status" value="1"/>
</dbReference>
<dbReference type="InterPro" id="IPR000719">
    <property type="entry name" value="Prot_kinase_dom"/>
</dbReference>
<dbReference type="InterPro" id="IPR011009">
    <property type="entry name" value="Kinase-like_dom_sf"/>
</dbReference>
<dbReference type="Pfam" id="PF00069">
    <property type="entry name" value="Pkinase"/>
    <property type="match status" value="1"/>
</dbReference>
<name>A0ABQ0AMA7_9RHOB</name>
<reference evidence="6 7" key="1">
    <citation type="submission" date="2024-04" db="EMBL/GenBank/DDBJ databases">
        <title>Draft genome sequence of Pseudophaeobacter arcticus NBRC 116598.</title>
        <authorList>
            <person name="Miyakawa T."/>
            <person name="Kusuya Y."/>
            <person name="Miura T."/>
        </authorList>
    </citation>
    <scope>NUCLEOTIDE SEQUENCE [LARGE SCALE GENOMIC DNA]</scope>
    <source>
        <strain evidence="6 7">SU-CL00105</strain>
    </source>
</reference>
<dbReference type="SMART" id="SM00220">
    <property type="entry name" value="S_TKc"/>
    <property type="match status" value="1"/>
</dbReference>
<keyword evidence="4" id="KW-0067">ATP-binding</keyword>
<evidence type="ECO:0000256" key="4">
    <source>
        <dbReference type="ARBA" id="ARBA00022840"/>
    </source>
</evidence>
<dbReference type="PANTHER" id="PTHR43289:SF6">
    <property type="entry name" value="SERINE_THREONINE-PROTEIN KINASE NEKL-3"/>
    <property type="match status" value="1"/>
</dbReference>
<sequence>MNLPERYAIDGNAMDGGMATVFKCHDSVLERSVALKVMPRRFETRRLKDELEALYKIRSKHVVQVFDICLDSTSVGIVQEFVDGKDLFSSDLAPQSTDEFLFVLWQITSGIADIHRAGLIHRDIKPNNMKIDQEGILKIFDFGLAREDGPAAATIGFVGTVGFSAPEQYVAGTQFTQAIDTFAFGATALFFGTQALCAELSTTPPTAFPSNPFLNLPFSIPGDVADILFSCMNHNPADRPEMSEVCLTIEKYLLFNRHRALVVLNGKPSYLDKDNASVSLKFGEIAGVKIEYDGLFFKVAFVAGDVFVNNAPVSVGYTLPGACVLTLGGPERRANQRAYVTFDLSNPEIVA</sequence>
<dbReference type="RefSeq" id="WP_353400469.1">
    <property type="nucleotide sequence ID" value="NZ_BAABWU010000009.1"/>
</dbReference>
<evidence type="ECO:0000313" key="6">
    <source>
        <dbReference type="EMBL" id="GAA6196999.1"/>
    </source>
</evidence>
<evidence type="ECO:0000313" key="7">
    <source>
        <dbReference type="Proteomes" id="UP001441944"/>
    </source>
</evidence>
<feature type="domain" description="Protein kinase" evidence="5">
    <location>
        <begin position="7"/>
        <end position="253"/>
    </location>
</feature>
<evidence type="ECO:0000259" key="5">
    <source>
        <dbReference type="PROSITE" id="PS50011"/>
    </source>
</evidence>